<dbReference type="Pfam" id="PF00126">
    <property type="entry name" value="HTH_1"/>
    <property type="match status" value="1"/>
</dbReference>
<sequence length="297" mass="32700">MADWDGLDEFVAVAETGSFTRAASRLGSSVAHVSRQVKAREARTGVRLLQRTTRKVSLTEEGHVYLAHCRQILDALTAADAALADLQHTPTGHLRLSAPVSFGEKYLAPIISEFAIAHPKLTIDLNLNNQRVDLIDESIDVAIRLGPLENAQLIAKQLGERQPIICASPTYLSRHGQPHTPAELAQHNCLLGTLDYWRATIEGRAHSLPVSGSLRCNNGPALREAARAGLGLVQLPDYYIRDDLKRGELVEILPSYAPKREGIWALYPSNRRLSPKVRLLIDYLEAHLAASLARSHE</sequence>
<dbReference type="Proteomes" id="UP001595548">
    <property type="component" value="Unassembled WGS sequence"/>
</dbReference>
<organism evidence="6 7">
    <name type="scientific">Gilvimarinus japonicus</name>
    <dbReference type="NCBI Taxonomy" id="1796469"/>
    <lineage>
        <taxon>Bacteria</taxon>
        <taxon>Pseudomonadati</taxon>
        <taxon>Pseudomonadota</taxon>
        <taxon>Gammaproteobacteria</taxon>
        <taxon>Cellvibrionales</taxon>
        <taxon>Cellvibrionaceae</taxon>
        <taxon>Gilvimarinus</taxon>
    </lineage>
</organism>
<reference evidence="7" key="1">
    <citation type="journal article" date="2019" name="Int. J. Syst. Evol. Microbiol.">
        <title>The Global Catalogue of Microorganisms (GCM) 10K type strain sequencing project: providing services to taxonomists for standard genome sequencing and annotation.</title>
        <authorList>
            <consortium name="The Broad Institute Genomics Platform"/>
            <consortium name="The Broad Institute Genome Sequencing Center for Infectious Disease"/>
            <person name="Wu L."/>
            <person name="Ma J."/>
        </authorList>
    </citation>
    <scope>NUCLEOTIDE SEQUENCE [LARGE SCALE GENOMIC DNA]</scope>
    <source>
        <strain evidence="7">KCTC 52141</strain>
    </source>
</reference>
<feature type="domain" description="HTH lysR-type" evidence="5">
    <location>
        <begin position="1"/>
        <end position="59"/>
    </location>
</feature>
<evidence type="ECO:0000313" key="6">
    <source>
        <dbReference type="EMBL" id="MFC3154493.1"/>
    </source>
</evidence>
<evidence type="ECO:0000256" key="4">
    <source>
        <dbReference type="ARBA" id="ARBA00023163"/>
    </source>
</evidence>
<dbReference type="InterPro" id="IPR058163">
    <property type="entry name" value="LysR-type_TF_proteobact-type"/>
</dbReference>
<evidence type="ECO:0000313" key="7">
    <source>
        <dbReference type="Proteomes" id="UP001595548"/>
    </source>
</evidence>
<proteinExistence type="inferred from homology"/>
<dbReference type="PANTHER" id="PTHR30537:SF10">
    <property type="entry name" value="TRANSCRIPTIONAL REGULATOR-RELATED"/>
    <property type="match status" value="1"/>
</dbReference>
<dbReference type="PROSITE" id="PS50931">
    <property type="entry name" value="HTH_LYSR"/>
    <property type="match status" value="1"/>
</dbReference>
<evidence type="ECO:0000256" key="2">
    <source>
        <dbReference type="ARBA" id="ARBA00023015"/>
    </source>
</evidence>
<keyword evidence="3" id="KW-0238">DNA-binding</keyword>
<name>A0ABV7HP66_9GAMM</name>
<keyword evidence="2" id="KW-0805">Transcription regulation</keyword>
<dbReference type="Gene3D" id="3.40.190.290">
    <property type="match status" value="1"/>
</dbReference>
<evidence type="ECO:0000259" key="5">
    <source>
        <dbReference type="PROSITE" id="PS50931"/>
    </source>
</evidence>
<keyword evidence="7" id="KW-1185">Reference proteome</keyword>
<comment type="similarity">
    <text evidence="1">Belongs to the LysR transcriptional regulatory family.</text>
</comment>
<dbReference type="SUPFAM" id="SSF53850">
    <property type="entry name" value="Periplasmic binding protein-like II"/>
    <property type="match status" value="1"/>
</dbReference>
<dbReference type="Pfam" id="PF03466">
    <property type="entry name" value="LysR_substrate"/>
    <property type="match status" value="1"/>
</dbReference>
<protein>
    <submittedName>
        <fullName evidence="6">LysR family transcriptional regulator</fullName>
    </submittedName>
</protein>
<dbReference type="InterPro" id="IPR036390">
    <property type="entry name" value="WH_DNA-bd_sf"/>
</dbReference>
<gene>
    <name evidence="6" type="ORF">ACFOEB_04695</name>
</gene>
<dbReference type="PANTHER" id="PTHR30537">
    <property type="entry name" value="HTH-TYPE TRANSCRIPTIONAL REGULATOR"/>
    <property type="match status" value="1"/>
</dbReference>
<dbReference type="Gene3D" id="1.10.10.10">
    <property type="entry name" value="Winged helix-like DNA-binding domain superfamily/Winged helix DNA-binding domain"/>
    <property type="match status" value="1"/>
</dbReference>
<keyword evidence="4" id="KW-0804">Transcription</keyword>
<dbReference type="RefSeq" id="WP_382414760.1">
    <property type="nucleotide sequence ID" value="NZ_AP031500.1"/>
</dbReference>
<dbReference type="EMBL" id="JBHRTL010000004">
    <property type="protein sequence ID" value="MFC3154493.1"/>
    <property type="molecule type" value="Genomic_DNA"/>
</dbReference>
<dbReference type="InterPro" id="IPR000847">
    <property type="entry name" value="LysR_HTH_N"/>
</dbReference>
<dbReference type="InterPro" id="IPR005119">
    <property type="entry name" value="LysR_subst-bd"/>
</dbReference>
<accession>A0ABV7HP66</accession>
<evidence type="ECO:0000256" key="3">
    <source>
        <dbReference type="ARBA" id="ARBA00023125"/>
    </source>
</evidence>
<evidence type="ECO:0000256" key="1">
    <source>
        <dbReference type="ARBA" id="ARBA00009437"/>
    </source>
</evidence>
<dbReference type="InterPro" id="IPR036388">
    <property type="entry name" value="WH-like_DNA-bd_sf"/>
</dbReference>
<comment type="caution">
    <text evidence="6">The sequence shown here is derived from an EMBL/GenBank/DDBJ whole genome shotgun (WGS) entry which is preliminary data.</text>
</comment>
<dbReference type="SUPFAM" id="SSF46785">
    <property type="entry name" value="Winged helix' DNA-binding domain"/>
    <property type="match status" value="1"/>
</dbReference>